<comment type="similarity">
    <text evidence="7">Belongs to the binding-protein-dependent transport system permease family.</text>
</comment>
<feature type="transmembrane region" description="Helical" evidence="7">
    <location>
        <begin position="262"/>
        <end position="279"/>
    </location>
</feature>
<evidence type="ECO:0000259" key="8">
    <source>
        <dbReference type="PROSITE" id="PS50928"/>
    </source>
</evidence>
<dbReference type="GO" id="GO:0005886">
    <property type="term" value="C:plasma membrane"/>
    <property type="evidence" value="ECO:0007669"/>
    <property type="project" value="UniProtKB-SubCell"/>
</dbReference>
<name>A0A089LFB3_PAEBO</name>
<feature type="domain" description="ABC transmembrane type-1" evidence="8">
    <location>
        <begin position="73"/>
        <end position="279"/>
    </location>
</feature>
<gene>
    <name evidence="9" type="ORF">PBOR_13470</name>
</gene>
<dbReference type="KEGG" id="pbd:PBOR_13470"/>
<dbReference type="AlphaFoldDB" id="A0A089LFB3"/>
<dbReference type="GO" id="GO:0055085">
    <property type="term" value="P:transmembrane transport"/>
    <property type="evidence" value="ECO:0007669"/>
    <property type="project" value="InterPro"/>
</dbReference>
<feature type="transmembrane region" description="Helical" evidence="7">
    <location>
        <begin position="109"/>
        <end position="128"/>
    </location>
</feature>
<dbReference type="HOGENOM" id="CLU_016047_1_0_9"/>
<accession>A0A089LFB3</accession>
<dbReference type="InterPro" id="IPR000515">
    <property type="entry name" value="MetI-like"/>
</dbReference>
<keyword evidence="4 7" id="KW-0812">Transmembrane</keyword>
<feature type="transmembrane region" description="Helical" evidence="7">
    <location>
        <begin position="12"/>
        <end position="34"/>
    </location>
</feature>
<keyword evidence="10" id="KW-1185">Reference proteome</keyword>
<dbReference type="InterPro" id="IPR035906">
    <property type="entry name" value="MetI-like_sf"/>
</dbReference>
<keyword evidence="5 7" id="KW-1133">Transmembrane helix</keyword>
<dbReference type="CDD" id="cd06261">
    <property type="entry name" value="TM_PBP2"/>
    <property type="match status" value="1"/>
</dbReference>
<evidence type="ECO:0000256" key="4">
    <source>
        <dbReference type="ARBA" id="ARBA00022692"/>
    </source>
</evidence>
<evidence type="ECO:0000256" key="6">
    <source>
        <dbReference type="ARBA" id="ARBA00023136"/>
    </source>
</evidence>
<evidence type="ECO:0000256" key="3">
    <source>
        <dbReference type="ARBA" id="ARBA00022475"/>
    </source>
</evidence>
<organism evidence="9 10">
    <name type="scientific">Paenibacillus borealis</name>
    <dbReference type="NCBI Taxonomy" id="160799"/>
    <lineage>
        <taxon>Bacteria</taxon>
        <taxon>Bacillati</taxon>
        <taxon>Bacillota</taxon>
        <taxon>Bacilli</taxon>
        <taxon>Bacillales</taxon>
        <taxon>Paenibacillaceae</taxon>
        <taxon>Paenibacillus</taxon>
    </lineage>
</organism>
<sequence length="294" mass="32983">MKISTGEKTFYTINNIVIFLVSLTCLMPLLYIVATSFSSGAAIESGKVYLWPVDFTPAAYKVLTVSTGLFKYVWNSVVVTGVGVALSMIFTIICAYPLSKKKLFARKKITFFIVFTMLFGGGMIPTYLLVKELGLMNSYWSIWLTTLISPYNMLIMKSFFENIPDEIDESARIDGCSEWRILLQMYLPLSKAVIATLCLFYGVTYWNMFLKVLMYINDSRGYTLPVLIQQMVFQLEQIKLGTSVDLNQVAGANQVISESVKSAGVVVLIVPMLIVYPFLQKYFVKGVMLGSVKG</sequence>
<keyword evidence="3" id="KW-1003">Cell membrane</keyword>
<evidence type="ECO:0000256" key="7">
    <source>
        <dbReference type="RuleBase" id="RU363032"/>
    </source>
</evidence>
<dbReference type="PANTHER" id="PTHR43744">
    <property type="entry name" value="ABC TRANSPORTER PERMEASE PROTEIN MG189-RELATED-RELATED"/>
    <property type="match status" value="1"/>
</dbReference>
<evidence type="ECO:0000313" key="9">
    <source>
        <dbReference type="EMBL" id="AIQ57828.1"/>
    </source>
</evidence>
<comment type="subcellular location">
    <subcellularLocation>
        <location evidence="1 7">Cell membrane</location>
        <topology evidence="1 7">Multi-pass membrane protein</topology>
    </subcellularLocation>
</comment>
<dbReference type="PROSITE" id="PS50928">
    <property type="entry name" value="ABC_TM1"/>
    <property type="match status" value="1"/>
</dbReference>
<protein>
    <submittedName>
        <fullName evidence="9">ABC transporter permease</fullName>
    </submittedName>
</protein>
<dbReference type="Gene3D" id="1.10.3720.10">
    <property type="entry name" value="MetI-like"/>
    <property type="match status" value="1"/>
</dbReference>
<dbReference type="Pfam" id="PF00528">
    <property type="entry name" value="BPD_transp_1"/>
    <property type="match status" value="1"/>
</dbReference>
<evidence type="ECO:0000256" key="5">
    <source>
        <dbReference type="ARBA" id="ARBA00022989"/>
    </source>
</evidence>
<dbReference type="Proteomes" id="UP000029518">
    <property type="component" value="Chromosome"/>
</dbReference>
<evidence type="ECO:0000256" key="1">
    <source>
        <dbReference type="ARBA" id="ARBA00004651"/>
    </source>
</evidence>
<keyword evidence="2 7" id="KW-0813">Transport</keyword>
<feature type="transmembrane region" description="Helical" evidence="7">
    <location>
        <begin position="72"/>
        <end position="97"/>
    </location>
</feature>
<reference evidence="9" key="1">
    <citation type="submission" date="2014-08" db="EMBL/GenBank/DDBJ databases">
        <title>Comparative genomics of the Paenibacillus odorifer group.</title>
        <authorList>
            <person name="den Bakker H.C."/>
            <person name="Tsai Y.-C.Y.-C."/>
            <person name="Martin N."/>
            <person name="Korlach J."/>
            <person name="Wiedmann M."/>
        </authorList>
    </citation>
    <scope>NUCLEOTIDE SEQUENCE [LARGE SCALE GENOMIC DNA]</scope>
    <source>
        <strain evidence="9">DSM 13188</strain>
    </source>
</reference>
<dbReference type="EMBL" id="CP009285">
    <property type="protein sequence ID" value="AIQ57828.1"/>
    <property type="molecule type" value="Genomic_DNA"/>
</dbReference>
<proteinExistence type="inferred from homology"/>
<feature type="transmembrane region" description="Helical" evidence="7">
    <location>
        <begin position="181"/>
        <end position="203"/>
    </location>
</feature>
<dbReference type="RefSeq" id="WP_042212162.1">
    <property type="nucleotide sequence ID" value="NZ_CP009285.1"/>
</dbReference>
<dbReference type="PANTHER" id="PTHR43744:SF9">
    <property type="entry name" value="POLYGALACTURONAN_RHAMNOGALACTURONAN TRANSPORT SYSTEM PERMEASE PROTEIN YTCP"/>
    <property type="match status" value="1"/>
</dbReference>
<evidence type="ECO:0000313" key="10">
    <source>
        <dbReference type="Proteomes" id="UP000029518"/>
    </source>
</evidence>
<keyword evidence="6 7" id="KW-0472">Membrane</keyword>
<dbReference type="OrthoDB" id="2563390at2"/>
<dbReference type="SUPFAM" id="SSF161098">
    <property type="entry name" value="MetI-like"/>
    <property type="match status" value="1"/>
</dbReference>
<evidence type="ECO:0000256" key="2">
    <source>
        <dbReference type="ARBA" id="ARBA00022448"/>
    </source>
</evidence>